<accession>D2VCZ4</accession>
<dbReference type="VEuPathDB" id="AmoebaDB:NAEGRDRAFT_66741"/>
<dbReference type="OMA" id="QSETHWM"/>
<dbReference type="RefSeq" id="XP_002678251.1">
    <property type="nucleotide sequence ID" value="XM_002678205.1"/>
</dbReference>
<dbReference type="AlphaFoldDB" id="D2VCZ4"/>
<dbReference type="InParanoid" id="D2VCZ4"/>
<dbReference type="InterPro" id="IPR021122">
    <property type="entry name" value="RNA_ligase_dom_REL/Rnl2"/>
</dbReference>
<proteinExistence type="predicted"/>
<feature type="domain" description="RNA ligase" evidence="2">
    <location>
        <begin position="41"/>
        <end position="209"/>
    </location>
</feature>
<dbReference type="KEGG" id="ngr:NAEGRDRAFT_66741"/>
<gene>
    <name evidence="3" type="ORF">NAEGRDRAFT_66741</name>
</gene>
<keyword evidence="4" id="KW-1185">Reference proteome</keyword>
<evidence type="ECO:0000313" key="3">
    <source>
        <dbReference type="EMBL" id="EFC45507.1"/>
    </source>
</evidence>
<sequence length="232" mass="26931">MASKFQTQKYPKTPHLPFSPEHQDDDVVLSNQHCTQFVGQEVIITEKMDGGNCQLFQGKIFARTTNKEATHASFGPIKQLYSQFSFLIPDHLVLFGENMYGIHSIEYNNLKSYFYLFAILDLQDNRWYGWDEMINFINDNDLSSMVPIVPVLYRGTFTSLDEIKQWMDERIKDKKISQVGGGEGLEGFVIKSTQTFANKDFERNIAKYVRKGHIQTDENWGKTWKSAKINYE</sequence>
<dbReference type="GeneID" id="8850592"/>
<evidence type="ECO:0000259" key="2">
    <source>
        <dbReference type="Pfam" id="PF09414"/>
    </source>
</evidence>
<dbReference type="OrthoDB" id="19045at2759"/>
<feature type="compositionally biased region" description="Polar residues" evidence="1">
    <location>
        <begin position="1"/>
        <end position="10"/>
    </location>
</feature>
<dbReference type="PANTHER" id="PTHR43883:SF1">
    <property type="entry name" value="GLUCONOKINASE"/>
    <property type="match status" value="1"/>
</dbReference>
<reference evidence="3 4" key="1">
    <citation type="journal article" date="2010" name="Cell">
        <title>The genome of Naegleria gruberi illuminates early eukaryotic versatility.</title>
        <authorList>
            <person name="Fritz-Laylin L.K."/>
            <person name="Prochnik S.E."/>
            <person name="Ginger M.L."/>
            <person name="Dacks J.B."/>
            <person name="Carpenter M.L."/>
            <person name="Field M.C."/>
            <person name="Kuo A."/>
            <person name="Paredez A."/>
            <person name="Chapman J."/>
            <person name="Pham J."/>
            <person name="Shu S."/>
            <person name="Neupane R."/>
            <person name="Cipriano M."/>
            <person name="Mancuso J."/>
            <person name="Tu H."/>
            <person name="Salamov A."/>
            <person name="Lindquist E."/>
            <person name="Shapiro H."/>
            <person name="Lucas S."/>
            <person name="Grigoriev I.V."/>
            <person name="Cande W.Z."/>
            <person name="Fulton C."/>
            <person name="Rokhsar D.S."/>
            <person name="Dawson S.C."/>
        </authorList>
    </citation>
    <scope>NUCLEOTIDE SEQUENCE [LARGE SCALE GENOMIC DNA]</scope>
    <source>
        <strain evidence="3 4">NEG-M</strain>
    </source>
</reference>
<name>D2VCZ4_NAEGR</name>
<dbReference type="SUPFAM" id="SSF56091">
    <property type="entry name" value="DNA ligase/mRNA capping enzyme, catalytic domain"/>
    <property type="match status" value="1"/>
</dbReference>
<dbReference type="EMBL" id="GG738863">
    <property type="protein sequence ID" value="EFC45507.1"/>
    <property type="molecule type" value="Genomic_DNA"/>
</dbReference>
<evidence type="ECO:0000313" key="4">
    <source>
        <dbReference type="Proteomes" id="UP000006671"/>
    </source>
</evidence>
<dbReference type="InterPro" id="IPR052732">
    <property type="entry name" value="Cell-binding_unc_protein"/>
</dbReference>
<feature type="region of interest" description="Disordered" evidence="1">
    <location>
        <begin position="1"/>
        <end position="21"/>
    </location>
</feature>
<dbReference type="PANTHER" id="PTHR43883">
    <property type="entry name" value="SLR0207 PROTEIN"/>
    <property type="match status" value="1"/>
</dbReference>
<dbReference type="Gene3D" id="3.30.470.30">
    <property type="entry name" value="DNA ligase/mRNA capping enzyme"/>
    <property type="match status" value="1"/>
</dbReference>
<organism evidence="4">
    <name type="scientific">Naegleria gruberi</name>
    <name type="common">Amoeba</name>
    <dbReference type="NCBI Taxonomy" id="5762"/>
    <lineage>
        <taxon>Eukaryota</taxon>
        <taxon>Discoba</taxon>
        <taxon>Heterolobosea</taxon>
        <taxon>Tetramitia</taxon>
        <taxon>Eutetramitia</taxon>
        <taxon>Vahlkampfiidae</taxon>
        <taxon>Naegleria</taxon>
    </lineage>
</organism>
<dbReference type="Proteomes" id="UP000006671">
    <property type="component" value="Unassembled WGS sequence"/>
</dbReference>
<evidence type="ECO:0000256" key="1">
    <source>
        <dbReference type="SAM" id="MobiDB-lite"/>
    </source>
</evidence>
<dbReference type="Pfam" id="PF09414">
    <property type="entry name" value="RNA_ligase"/>
    <property type="match status" value="1"/>
</dbReference>
<protein>
    <submittedName>
        <fullName evidence="3">Predicted protein</fullName>
    </submittedName>
</protein>